<dbReference type="InterPro" id="IPR025641">
    <property type="entry name" value="DUF4340"/>
</dbReference>
<reference evidence="3 4" key="1">
    <citation type="submission" date="2019-02" db="EMBL/GenBank/DDBJ databases">
        <authorList>
            <person name="Goldberg S.R."/>
            <person name="Haltli B.A."/>
            <person name="Correa H."/>
            <person name="Russell K.G."/>
        </authorList>
    </citation>
    <scope>NUCLEOTIDE SEQUENCE [LARGE SCALE GENOMIC DNA]</scope>
    <source>
        <strain evidence="3 4">JCM 16186</strain>
    </source>
</reference>
<comment type="caution">
    <text evidence="3">The sequence shown here is derived from an EMBL/GenBank/DDBJ whole genome shotgun (WGS) entry which is preliminary data.</text>
</comment>
<feature type="signal peptide" evidence="1">
    <location>
        <begin position="1"/>
        <end position="23"/>
    </location>
</feature>
<evidence type="ECO:0000259" key="2">
    <source>
        <dbReference type="Pfam" id="PF14238"/>
    </source>
</evidence>
<dbReference type="EMBL" id="SMLW01000648">
    <property type="protein sequence ID" value="MTI27926.1"/>
    <property type="molecule type" value="Genomic_DNA"/>
</dbReference>
<organism evidence="3 4">
    <name type="scientific">Fulvivirga kasyanovii</name>
    <dbReference type="NCBI Taxonomy" id="396812"/>
    <lineage>
        <taxon>Bacteria</taxon>
        <taxon>Pseudomonadati</taxon>
        <taxon>Bacteroidota</taxon>
        <taxon>Cytophagia</taxon>
        <taxon>Cytophagales</taxon>
        <taxon>Fulvivirgaceae</taxon>
        <taxon>Fulvivirga</taxon>
    </lineage>
</organism>
<sequence>MQKKRNIKLIFVLIALTLSAVSAYFVTRPADQLKVSRDIFSYEDPAAIDKVVFSGASGEHQLTFAGGSWQIGEEYKADPQRVSVLFAILKQMRVRRKVSRQQEEMIAEKLKEAGTKVTFYEGDKAVHEFYVWGDEESGLTYLAEKPGDQAYIVEIPGYRSFLAGIYQLDRNGWRDPLVFTLNWSNLSNVKVVYPDNEGLGFSVEYADRFYAIPEIPQTDSTKLT</sequence>
<dbReference type="RefSeq" id="WP_155174947.1">
    <property type="nucleotide sequence ID" value="NZ_SMLW01000648.1"/>
</dbReference>
<keyword evidence="1" id="KW-0732">Signal</keyword>
<name>A0ABW9RW40_9BACT</name>
<dbReference type="Proteomes" id="UP000798808">
    <property type="component" value="Unassembled WGS sequence"/>
</dbReference>
<feature type="domain" description="DUF4340" evidence="2">
    <location>
        <begin position="69"/>
        <end position="205"/>
    </location>
</feature>
<keyword evidence="4" id="KW-1185">Reference proteome</keyword>
<evidence type="ECO:0000313" key="3">
    <source>
        <dbReference type="EMBL" id="MTI27926.1"/>
    </source>
</evidence>
<proteinExistence type="predicted"/>
<accession>A0ABW9RW40</accession>
<evidence type="ECO:0000313" key="4">
    <source>
        <dbReference type="Proteomes" id="UP000798808"/>
    </source>
</evidence>
<dbReference type="Pfam" id="PF14238">
    <property type="entry name" value="DUF4340"/>
    <property type="match status" value="1"/>
</dbReference>
<feature type="chain" id="PRO_5045460343" evidence="1">
    <location>
        <begin position="24"/>
        <end position="224"/>
    </location>
</feature>
<protein>
    <submittedName>
        <fullName evidence="3">DUF4340 domain-containing protein</fullName>
    </submittedName>
</protein>
<evidence type="ECO:0000256" key="1">
    <source>
        <dbReference type="SAM" id="SignalP"/>
    </source>
</evidence>
<feature type="non-terminal residue" evidence="3">
    <location>
        <position position="224"/>
    </location>
</feature>
<gene>
    <name evidence="3" type="ORF">E1163_23415</name>
</gene>